<name>A0A1G2PGM1_9BACT</name>
<protein>
    <submittedName>
        <fullName evidence="1">Uncharacterized protein</fullName>
    </submittedName>
</protein>
<evidence type="ECO:0000313" key="2">
    <source>
        <dbReference type="Proteomes" id="UP000176965"/>
    </source>
</evidence>
<dbReference type="EMBL" id="MHSQ01000010">
    <property type="protein sequence ID" value="OHA47484.1"/>
    <property type="molecule type" value="Genomic_DNA"/>
</dbReference>
<dbReference type="Proteomes" id="UP000176965">
    <property type="component" value="Unassembled WGS sequence"/>
</dbReference>
<dbReference type="STRING" id="1802338.A2541_02275"/>
<evidence type="ECO:0000313" key="1">
    <source>
        <dbReference type="EMBL" id="OHA47484.1"/>
    </source>
</evidence>
<sequence>MFGNFFSNGEKGREKIADEGLTEEEIDAYHKMREVSKVLKVGDRVEIVSGIWLDHGKPVLGEVIEIERPEHEVCAPVVKILEGPFVGKTTKNGLFNSEWRPVKNGHTS</sequence>
<proteinExistence type="predicted"/>
<dbReference type="AlphaFoldDB" id="A0A1G2PGM1"/>
<accession>A0A1G2PGM1</accession>
<gene>
    <name evidence="1" type="ORF">A2541_02275</name>
</gene>
<reference evidence="1 2" key="1">
    <citation type="journal article" date="2016" name="Nat. Commun.">
        <title>Thousands of microbial genomes shed light on interconnected biogeochemical processes in an aquifer system.</title>
        <authorList>
            <person name="Anantharaman K."/>
            <person name="Brown C.T."/>
            <person name="Hug L.A."/>
            <person name="Sharon I."/>
            <person name="Castelle C.J."/>
            <person name="Probst A.J."/>
            <person name="Thomas B.C."/>
            <person name="Singh A."/>
            <person name="Wilkins M.J."/>
            <person name="Karaoz U."/>
            <person name="Brodie E.L."/>
            <person name="Williams K.H."/>
            <person name="Hubbard S.S."/>
            <person name="Banfield J.F."/>
        </authorList>
    </citation>
    <scope>NUCLEOTIDE SEQUENCE [LARGE SCALE GENOMIC DNA]</scope>
</reference>
<organism evidence="1 2">
    <name type="scientific">Candidatus Taylorbacteria bacterium RIFOXYD2_FULL_36_9</name>
    <dbReference type="NCBI Taxonomy" id="1802338"/>
    <lineage>
        <taxon>Bacteria</taxon>
        <taxon>Candidatus Tayloriibacteriota</taxon>
    </lineage>
</organism>
<comment type="caution">
    <text evidence="1">The sequence shown here is derived from an EMBL/GenBank/DDBJ whole genome shotgun (WGS) entry which is preliminary data.</text>
</comment>